<dbReference type="InterPro" id="IPR036770">
    <property type="entry name" value="Ankyrin_rpt-contain_sf"/>
</dbReference>
<evidence type="ECO:0000313" key="5">
    <source>
        <dbReference type="EMBL" id="PFX19954.1"/>
    </source>
</evidence>
<proteinExistence type="predicted"/>
<evidence type="ECO:0000256" key="4">
    <source>
        <dbReference type="SAM" id="MobiDB-lite"/>
    </source>
</evidence>
<dbReference type="STRING" id="50429.A0A2B4RNE4"/>
<gene>
    <name evidence="5" type="primary">Espn</name>
    <name evidence="5" type="ORF">AWC38_SpisGene15635</name>
</gene>
<evidence type="ECO:0000256" key="1">
    <source>
        <dbReference type="ARBA" id="ARBA00022737"/>
    </source>
</evidence>
<dbReference type="PROSITE" id="PS50088">
    <property type="entry name" value="ANK_REPEAT"/>
    <property type="match status" value="6"/>
</dbReference>
<dbReference type="Proteomes" id="UP000225706">
    <property type="component" value="Unassembled WGS sequence"/>
</dbReference>
<dbReference type="EMBL" id="LSMT01000337">
    <property type="protein sequence ID" value="PFX19954.1"/>
    <property type="molecule type" value="Genomic_DNA"/>
</dbReference>
<organism evidence="5 6">
    <name type="scientific">Stylophora pistillata</name>
    <name type="common">Smooth cauliflower coral</name>
    <dbReference type="NCBI Taxonomy" id="50429"/>
    <lineage>
        <taxon>Eukaryota</taxon>
        <taxon>Metazoa</taxon>
        <taxon>Cnidaria</taxon>
        <taxon>Anthozoa</taxon>
        <taxon>Hexacorallia</taxon>
        <taxon>Scleractinia</taxon>
        <taxon>Astrocoeniina</taxon>
        <taxon>Pocilloporidae</taxon>
        <taxon>Stylophora</taxon>
    </lineage>
</organism>
<feature type="repeat" description="ANK" evidence="3">
    <location>
        <begin position="101"/>
        <end position="125"/>
    </location>
</feature>
<sequence>MAEAERVLIAAKDGDLQTLRSLRRSAPFAADGFGATALHYAARTGRIDCVKWLVETVGISPNVHGRSGATPFHDAAAQGELECVKYFLATGEVDADTRDGSGHTALHLAARFGRFDTVKWLIEKGNGNPRAKSRNFMTPVHFAACGGHLTCLELLVFKAGYSCVNDIATDGTTPLYLASQDGNLDCVKYLHSVDGKCNARARDGMLPIHAAAQNGHLDCIGYLMEKGRSSANERDGTSATPAHYAASQGHVTVLKWLNAKGVVTATDQMGSTPLHDAAEQGQFECIKYLVENAELNVQQKDKEGMNPLTLAEKNGHRRCLDYLKIAASKQAKAQKRLTDTKKHDSVTENLKPKMIDPGKSLAISAKENVTFKTLAEPGFQVREKSERASLQPSLNEKKKKPAILKEIIIPSSVNTRDLNESTKPFPQHTQSIASKVLPSSFTKKSMSEKQPFPSPPLVGIIPPPPEFSEVTGEESFKPKENINLNGNEAKSETSNLSGLSESTHVAKVTNQDDCSVIVKVESLSAKPTTSSHGINESEDKYTKTTVRGSIGGQPIGNKDQNETSHVTSVGCHEVNVQSLHEELVNVLPLWKRQILMNRVIKEKARERAEREKREIEQRKWSSVPSWKIPLISKKEEERLKEEQRWVGMPDWKKNLLRKRGSELIYRDYHKINAPMRRRVSFKSPDISDEEEFDGGPRTTGPSSTN</sequence>
<dbReference type="PANTHER" id="PTHR24173">
    <property type="entry name" value="ANKYRIN REPEAT CONTAINING"/>
    <property type="match status" value="1"/>
</dbReference>
<dbReference type="Gene3D" id="1.25.40.20">
    <property type="entry name" value="Ankyrin repeat-containing domain"/>
    <property type="match status" value="1"/>
</dbReference>
<keyword evidence="1" id="KW-0677">Repeat</keyword>
<dbReference type="Pfam" id="PF13637">
    <property type="entry name" value="Ank_4"/>
    <property type="match status" value="1"/>
</dbReference>
<feature type="repeat" description="ANK" evidence="3">
    <location>
        <begin position="203"/>
        <end position="227"/>
    </location>
</feature>
<feature type="region of interest" description="Disordered" evidence="4">
    <location>
        <begin position="679"/>
        <end position="705"/>
    </location>
</feature>
<comment type="caution">
    <text evidence="5">The sequence shown here is derived from an EMBL/GenBank/DDBJ whole genome shotgun (WGS) entry which is preliminary data.</text>
</comment>
<dbReference type="SUPFAM" id="SSF48403">
    <property type="entry name" value="Ankyrin repeat"/>
    <property type="match status" value="1"/>
</dbReference>
<accession>A0A2B4RNE4</accession>
<feature type="compositionally biased region" description="Pro residues" evidence="4">
    <location>
        <begin position="452"/>
        <end position="466"/>
    </location>
</feature>
<evidence type="ECO:0000313" key="6">
    <source>
        <dbReference type="Proteomes" id="UP000225706"/>
    </source>
</evidence>
<feature type="repeat" description="ANK" evidence="3">
    <location>
        <begin position="170"/>
        <end position="202"/>
    </location>
</feature>
<evidence type="ECO:0000256" key="2">
    <source>
        <dbReference type="ARBA" id="ARBA00023043"/>
    </source>
</evidence>
<feature type="repeat" description="ANK" evidence="3">
    <location>
        <begin position="67"/>
        <end position="91"/>
    </location>
</feature>
<feature type="repeat" description="ANK" evidence="3">
    <location>
        <begin position="269"/>
        <end position="292"/>
    </location>
</feature>
<feature type="region of interest" description="Disordered" evidence="4">
    <location>
        <begin position="440"/>
        <end position="498"/>
    </location>
</feature>
<dbReference type="PROSITE" id="PS50297">
    <property type="entry name" value="ANK_REP_REGION"/>
    <property type="match status" value="6"/>
</dbReference>
<evidence type="ECO:0000256" key="3">
    <source>
        <dbReference type="PROSITE-ProRule" id="PRU00023"/>
    </source>
</evidence>
<keyword evidence="2 3" id="KW-0040">ANK repeat</keyword>
<dbReference type="InterPro" id="IPR002110">
    <property type="entry name" value="Ankyrin_rpt"/>
</dbReference>
<reference evidence="6" key="1">
    <citation type="journal article" date="2017" name="bioRxiv">
        <title>Comparative analysis of the genomes of Stylophora pistillata and Acropora digitifera provides evidence for extensive differences between species of corals.</title>
        <authorList>
            <person name="Voolstra C.R."/>
            <person name="Li Y."/>
            <person name="Liew Y.J."/>
            <person name="Baumgarten S."/>
            <person name="Zoccola D."/>
            <person name="Flot J.-F."/>
            <person name="Tambutte S."/>
            <person name="Allemand D."/>
            <person name="Aranda M."/>
        </authorList>
    </citation>
    <scope>NUCLEOTIDE SEQUENCE [LARGE SCALE GENOMIC DNA]</scope>
</reference>
<dbReference type="AlphaFoldDB" id="A0A2B4RNE4"/>
<keyword evidence="6" id="KW-1185">Reference proteome</keyword>
<protein>
    <submittedName>
        <fullName evidence="5">Espin</fullName>
    </submittedName>
</protein>
<dbReference type="Pfam" id="PF00023">
    <property type="entry name" value="Ank"/>
    <property type="match status" value="1"/>
</dbReference>
<dbReference type="Pfam" id="PF12796">
    <property type="entry name" value="Ank_2"/>
    <property type="match status" value="2"/>
</dbReference>
<dbReference type="OrthoDB" id="10261302at2759"/>
<name>A0A2B4RNE4_STYPI</name>
<feature type="repeat" description="ANK" evidence="3">
    <location>
        <begin position="33"/>
        <end position="55"/>
    </location>
</feature>
<dbReference type="SMART" id="SM00248">
    <property type="entry name" value="ANK"/>
    <property type="match status" value="9"/>
</dbReference>
<feature type="compositionally biased region" description="Polar residues" evidence="4">
    <location>
        <begin position="482"/>
        <end position="498"/>
    </location>
</feature>
<dbReference type="PANTHER" id="PTHR24173:SF74">
    <property type="entry name" value="ANKYRIN REPEAT DOMAIN-CONTAINING PROTEIN 16"/>
    <property type="match status" value="1"/>
</dbReference>